<dbReference type="Pfam" id="PF22594">
    <property type="entry name" value="GTP-eEF1A_C"/>
    <property type="match status" value="1"/>
</dbReference>
<keyword evidence="2" id="KW-0342">GTP-binding</keyword>
<evidence type="ECO:0000313" key="5">
    <source>
        <dbReference type="EMBL" id="CAD8099383.1"/>
    </source>
</evidence>
<dbReference type="OMA" id="GKKHIIC"/>
<dbReference type="InterPro" id="IPR000795">
    <property type="entry name" value="T_Tr_GTP-bd_dom"/>
</dbReference>
<dbReference type="GO" id="GO:0003924">
    <property type="term" value="F:GTPase activity"/>
    <property type="evidence" value="ECO:0007669"/>
    <property type="project" value="InterPro"/>
</dbReference>
<dbReference type="InterPro" id="IPR050100">
    <property type="entry name" value="TRAFAC_GTPase_members"/>
</dbReference>
<name>A0A8S1P9I2_PARPR</name>
<dbReference type="EMBL" id="CAJJDM010000112">
    <property type="protein sequence ID" value="CAD8099383.1"/>
    <property type="molecule type" value="Genomic_DNA"/>
</dbReference>
<dbReference type="AlphaFoldDB" id="A0A8S1P9I2"/>
<organism evidence="5 6">
    <name type="scientific">Paramecium primaurelia</name>
    <dbReference type="NCBI Taxonomy" id="5886"/>
    <lineage>
        <taxon>Eukaryota</taxon>
        <taxon>Sar</taxon>
        <taxon>Alveolata</taxon>
        <taxon>Ciliophora</taxon>
        <taxon>Intramacronucleata</taxon>
        <taxon>Oligohymenophorea</taxon>
        <taxon>Peniculida</taxon>
        <taxon>Parameciidae</taxon>
        <taxon>Paramecium</taxon>
    </lineage>
</organism>
<reference evidence="5" key="1">
    <citation type="submission" date="2021-01" db="EMBL/GenBank/DDBJ databases">
        <authorList>
            <consortium name="Genoscope - CEA"/>
            <person name="William W."/>
        </authorList>
    </citation>
    <scope>NUCLEOTIDE SEQUENCE</scope>
</reference>
<evidence type="ECO:0000256" key="1">
    <source>
        <dbReference type="ARBA" id="ARBA00022741"/>
    </source>
</evidence>
<dbReference type="GO" id="GO:0005525">
    <property type="term" value="F:GTP binding"/>
    <property type="evidence" value="ECO:0007669"/>
    <property type="project" value="UniProtKB-KW"/>
</dbReference>
<keyword evidence="1" id="KW-0547">Nucleotide-binding</keyword>
<feature type="domain" description="GTP-eEF1A C-terminal" evidence="4">
    <location>
        <begin position="324"/>
        <end position="424"/>
    </location>
</feature>
<evidence type="ECO:0000313" key="6">
    <source>
        <dbReference type="Proteomes" id="UP000688137"/>
    </source>
</evidence>
<comment type="caution">
    <text evidence="5">The sequence shown here is derived from an EMBL/GenBank/DDBJ whole genome shotgun (WGS) entry which is preliminary data.</text>
</comment>
<evidence type="ECO:0000259" key="4">
    <source>
        <dbReference type="Pfam" id="PF22594"/>
    </source>
</evidence>
<dbReference type="PANTHER" id="PTHR23115">
    <property type="entry name" value="TRANSLATION FACTOR"/>
    <property type="match status" value="1"/>
</dbReference>
<feature type="domain" description="Tr-type G" evidence="3">
    <location>
        <begin position="9"/>
        <end position="220"/>
    </location>
</feature>
<dbReference type="Proteomes" id="UP000688137">
    <property type="component" value="Unassembled WGS sequence"/>
</dbReference>
<dbReference type="InterPro" id="IPR054696">
    <property type="entry name" value="GTP-eEF1A_C"/>
</dbReference>
<sequence length="443" mass="51081">MQQKLSNQSVVFLGAHGQGKSTIAGLIVKELNFASPYVLERIDCHPKVQEKPDLKYTFLMDRIRSEQKLQHTQIFSTYHVNTTCKEYFLINVSGQYQYINQTQIGIAYGDIAVFVLSGVKDKYLQSLTLASSLELQLQLCVALGKQNIICAINDMDLVEYQQASYQFVVNDFSQLLVKYEINPYQIQFIPISLKEAENINKKKQNMNWYQGPTLIEALDKIPVYDQELLASKPLRFKKNKIKQIRSVALGKLLYGTLKKNQIVSFAPIPFKSRVKSIEIYHCFQEEGTIGQLIGVHLSELSYKEISNGHICSDVDNDPAQECASFVAKIKIMEDFKHQLKQKQYYTIHFFTKRMQCSILKIQQNLNIKNQNEIIENPQILRAGDIGIIEFKPIKQITLENYIDYPQLGRIAIIENRRMIAFGIILEVKNKEIELKIKQKEPNQ</sequence>
<evidence type="ECO:0000259" key="3">
    <source>
        <dbReference type="Pfam" id="PF00009"/>
    </source>
</evidence>
<protein>
    <recommendedName>
        <fullName evidence="7">Tr-type G domain-containing protein</fullName>
    </recommendedName>
</protein>
<keyword evidence="6" id="KW-1185">Reference proteome</keyword>
<proteinExistence type="predicted"/>
<gene>
    <name evidence="5" type="ORF">PPRIM_AZ9-3.1.T1090119</name>
</gene>
<evidence type="ECO:0000256" key="2">
    <source>
        <dbReference type="ARBA" id="ARBA00023134"/>
    </source>
</evidence>
<dbReference type="Pfam" id="PF00009">
    <property type="entry name" value="GTP_EFTU"/>
    <property type="match status" value="1"/>
</dbReference>
<accession>A0A8S1P9I2</accession>
<evidence type="ECO:0008006" key="7">
    <source>
        <dbReference type="Google" id="ProtNLM"/>
    </source>
</evidence>